<organism evidence="2 3">
    <name type="scientific">Engystomops pustulosus</name>
    <name type="common">Tungara frog</name>
    <name type="synonym">Physalaemus pustulosus</name>
    <dbReference type="NCBI Taxonomy" id="76066"/>
    <lineage>
        <taxon>Eukaryota</taxon>
        <taxon>Metazoa</taxon>
        <taxon>Chordata</taxon>
        <taxon>Craniata</taxon>
        <taxon>Vertebrata</taxon>
        <taxon>Euteleostomi</taxon>
        <taxon>Amphibia</taxon>
        <taxon>Batrachia</taxon>
        <taxon>Anura</taxon>
        <taxon>Neobatrachia</taxon>
        <taxon>Hyloidea</taxon>
        <taxon>Leptodactylidae</taxon>
        <taxon>Leiuperinae</taxon>
        <taxon>Engystomops</taxon>
    </lineage>
</organism>
<gene>
    <name evidence="2" type="ORF">GDO81_021294</name>
</gene>
<proteinExistence type="predicted"/>
<evidence type="ECO:0000256" key="1">
    <source>
        <dbReference type="SAM" id="MobiDB-lite"/>
    </source>
</evidence>
<protein>
    <submittedName>
        <fullName evidence="2">Uncharacterized protein</fullName>
    </submittedName>
</protein>
<dbReference type="EMBL" id="WNYA01015915">
    <property type="protein sequence ID" value="KAG8539172.1"/>
    <property type="molecule type" value="Genomic_DNA"/>
</dbReference>
<keyword evidence="3" id="KW-1185">Reference proteome</keyword>
<sequence length="79" mass="8430">MDSREVSVLKEGSRLQALGPQRLVVLVQVFQCLLISAITIGNSPVIGHLGSRPNHPCSNRTDPGNACTMGSTTGEHYRG</sequence>
<comment type="caution">
    <text evidence="2">The sequence shown here is derived from an EMBL/GenBank/DDBJ whole genome shotgun (WGS) entry which is preliminary data.</text>
</comment>
<dbReference type="Proteomes" id="UP000824782">
    <property type="component" value="Unassembled WGS sequence"/>
</dbReference>
<reference evidence="2" key="1">
    <citation type="thesis" date="2020" institute="ProQuest LLC" country="789 East Eisenhower Parkway, Ann Arbor, MI, USA">
        <title>Comparative Genomics and Chromosome Evolution.</title>
        <authorList>
            <person name="Mudd A.B."/>
        </authorList>
    </citation>
    <scope>NUCLEOTIDE SEQUENCE</scope>
    <source>
        <strain evidence="2">237g6f4</strain>
        <tissue evidence="2">Blood</tissue>
    </source>
</reference>
<evidence type="ECO:0000313" key="3">
    <source>
        <dbReference type="Proteomes" id="UP000824782"/>
    </source>
</evidence>
<feature type="region of interest" description="Disordered" evidence="1">
    <location>
        <begin position="56"/>
        <end position="79"/>
    </location>
</feature>
<name>A0AAV6YPI7_ENGPU</name>
<evidence type="ECO:0000313" key="2">
    <source>
        <dbReference type="EMBL" id="KAG8539172.1"/>
    </source>
</evidence>
<dbReference type="AlphaFoldDB" id="A0AAV6YPI7"/>
<accession>A0AAV6YPI7</accession>